<dbReference type="Proteomes" id="UP000663801">
    <property type="component" value="Unassembled WGS sequence"/>
</dbReference>
<accession>A0A938YNE2</accession>
<dbReference type="InterPro" id="IPR029787">
    <property type="entry name" value="Nucleotide_cyclase"/>
</dbReference>
<feature type="transmembrane region" description="Helical" evidence="1">
    <location>
        <begin position="51"/>
        <end position="74"/>
    </location>
</feature>
<dbReference type="CDD" id="cd01949">
    <property type="entry name" value="GGDEF"/>
    <property type="match status" value="1"/>
</dbReference>
<keyword evidence="1" id="KW-0472">Membrane</keyword>
<dbReference type="PANTHER" id="PTHR46663">
    <property type="entry name" value="DIGUANYLATE CYCLASE DGCT-RELATED"/>
    <property type="match status" value="1"/>
</dbReference>
<evidence type="ECO:0000313" key="3">
    <source>
        <dbReference type="EMBL" id="MBM9477746.1"/>
    </source>
</evidence>
<feature type="transmembrane region" description="Helical" evidence="1">
    <location>
        <begin position="12"/>
        <end position="39"/>
    </location>
</feature>
<dbReference type="SMART" id="SM00267">
    <property type="entry name" value="GGDEF"/>
    <property type="match status" value="1"/>
</dbReference>
<evidence type="ECO:0000259" key="2">
    <source>
        <dbReference type="PROSITE" id="PS50887"/>
    </source>
</evidence>
<name>A0A938YNE2_9ACTN</name>
<organism evidence="3 4">
    <name type="scientific">Nakamurella flavida</name>
    <dbReference type="NCBI Taxonomy" id="363630"/>
    <lineage>
        <taxon>Bacteria</taxon>
        <taxon>Bacillati</taxon>
        <taxon>Actinomycetota</taxon>
        <taxon>Actinomycetes</taxon>
        <taxon>Nakamurellales</taxon>
        <taxon>Nakamurellaceae</taxon>
        <taxon>Nakamurella</taxon>
    </lineage>
</organism>
<dbReference type="SUPFAM" id="SSF55073">
    <property type="entry name" value="Nucleotide cyclase"/>
    <property type="match status" value="1"/>
</dbReference>
<dbReference type="EMBL" id="JAERWL010000012">
    <property type="protein sequence ID" value="MBM9477746.1"/>
    <property type="molecule type" value="Genomic_DNA"/>
</dbReference>
<proteinExistence type="predicted"/>
<dbReference type="InterPro" id="IPR052163">
    <property type="entry name" value="DGC-Regulatory_Protein"/>
</dbReference>
<feature type="transmembrane region" description="Helical" evidence="1">
    <location>
        <begin position="136"/>
        <end position="163"/>
    </location>
</feature>
<dbReference type="AlphaFoldDB" id="A0A938YNE2"/>
<keyword evidence="1" id="KW-1133">Transmembrane helix</keyword>
<dbReference type="PROSITE" id="PS50887">
    <property type="entry name" value="GGDEF"/>
    <property type="match status" value="1"/>
</dbReference>
<reference evidence="3" key="1">
    <citation type="submission" date="2021-01" db="EMBL/GenBank/DDBJ databases">
        <title>KCTC 19127 draft genome.</title>
        <authorList>
            <person name="An D."/>
        </authorList>
    </citation>
    <scope>NUCLEOTIDE SEQUENCE</scope>
    <source>
        <strain evidence="3">KCTC 19127</strain>
    </source>
</reference>
<keyword evidence="1" id="KW-0812">Transmembrane</keyword>
<feature type="transmembrane region" description="Helical" evidence="1">
    <location>
        <begin position="86"/>
        <end position="115"/>
    </location>
</feature>
<keyword evidence="4" id="KW-1185">Reference proteome</keyword>
<sequence length="394" mass="41790">MRDVRANVTFAWSVASSLGAVIAFGAQAALFIPLSGLAVEFARRSGPWWRPWVSMLVFGWIGLTVAGVAEWLLAGPITLPVPDAPGLLVAGLVLTAVVLITHAVLQGLVLVALGVSTWRHQVHQLGRTARVWGTGLALSPLIGVLAVLHPPVVLLVVVIVVAVNHLSSTLLRSTAQARTDPLTQLANRLTLTRRLALRLAQLSRRDPVVGLLLIDLDRFKAVNDTYGHLVGDEVLVGIGRRLLAAAGPRDLVARIGGDEFAVLTGPGTPAAALPEVAGRIRAALAEPQIIRDHVIDAGGSVGWAVGSDHRTRPADLLELADRHMYREKRAARPAVVVQPLWTVTGQGGQAWPVASWTALTDGDMDSLLSARTVRHPGLRGSLVVDPDPLPAQEA</sequence>
<feature type="domain" description="GGDEF" evidence="2">
    <location>
        <begin position="207"/>
        <end position="340"/>
    </location>
</feature>
<gene>
    <name evidence="3" type="ORF">JL107_14940</name>
</gene>
<dbReference type="Gene3D" id="3.30.70.270">
    <property type="match status" value="1"/>
</dbReference>
<dbReference type="InterPro" id="IPR043128">
    <property type="entry name" value="Rev_trsase/Diguanyl_cyclase"/>
</dbReference>
<protein>
    <submittedName>
        <fullName evidence="3">GGDEF domain-containing protein</fullName>
    </submittedName>
</protein>
<dbReference type="InterPro" id="IPR000160">
    <property type="entry name" value="GGDEF_dom"/>
</dbReference>
<dbReference type="PANTHER" id="PTHR46663:SF2">
    <property type="entry name" value="GGDEF DOMAIN-CONTAINING PROTEIN"/>
    <property type="match status" value="1"/>
</dbReference>
<dbReference type="NCBIfam" id="TIGR00254">
    <property type="entry name" value="GGDEF"/>
    <property type="match status" value="1"/>
</dbReference>
<evidence type="ECO:0000313" key="4">
    <source>
        <dbReference type="Proteomes" id="UP000663801"/>
    </source>
</evidence>
<evidence type="ECO:0000256" key="1">
    <source>
        <dbReference type="SAM" id="Phobius"/>
    </source>
</evidence>
<comment type="caution">
    <text evidence="3">The sequence shown here is derived from an EMBL/GenBank/DDBJ whole genome shotgun (WGS) entry which is preliminary data.</text>
</comment>
<dbReference type="Pfam" id="PF00990">
    <property type="entry name" value="GGDEF"/>
    <property type="match status" value="1"/>
</dbReference>